<evidence type="ECO:0000313" key="1">
    <source>
        <dbReference type="EMBL" id="MFC6790583.1"/>
    </source>
</evidence>
<organism evidence="1 2">
    <name type="scientific">Methylobacterium komagatae</name>
    <dbReference type="NCBI Taxonomy" id="374425"/>
    <lineage>
        <taxon>Bacteria</taxon>
        <taxon>Pseudomonadati</taxon>
        <taxon>Pseudomonadota</taxon>
        <taxon>Alphaproteobacteria</taxon>
        <taxon>Hyphomicrobiales</taxon>
        <taxon>Methylobacteriaceae</taxon>
        <taxon>Methylobacterium</taxon>
    </lineage>
</organism>
<gene>
    <name evidence="1" type="ORF">ACFQE0_13800</name>
</gene>
<sequence>MPLAYRSSSPITPGTTVTAGDGVAIACSADGFVRLLMQEGSYLDVYAQTGTAIIDNLAVIGVDAPNTTATAKVSVLRRS</sequence>
<dbReference type="Proteomes" id="UP001596292">
    <property type="component" value="Unassembled WGS sequence"/>
</dbReference>
<dbReference type="RefSeq" id="WP_378970530.1">
    <property type="nucleotide sequence ID" value="NZ_JBHSWN010000001.1"/>
</dbReference>
<protein>
    <submittedName>
        <fullName evidence="1">Uncharacterized protein</fullName>
    </submittedName>
</protein>
<keyword evidence="2" id="KW-1185">Reference proteome</keyword>
<proteinExistence type="predicted"/>
<name>A0ABW2BJH6_9HYPH</name>
<dbReference type="EMBL" id="JBHSWN010000001">
    <property type="protein sequence ID" value="MFC6790583.1"/>
    <property type="molecule type" value="Genomic_DNA"/>
</dbReference>
<accession>A0ABW2BJH6</accession>
<evidence type="ECO:0000313" key="2">
    <source>
        <dbReference type="Proteomes" id="UP001596292"/>
    </source>
</evidence>
<comment type="caution">
    <text evidence="1">The sequence shown here is derived from an EMBL/GenBank/DDBJ whole genome shotgun (WGS) entry which is preliminary data.</text>
</comment>
<reference evidence="2" key="1">
    <citation type="journal article" date="2019" name="Int. J. Syst. Evol. Microbiol.">
        <title>The Global Catalogue of Microorganisms (GCM) 10K type strain sequencing project: providing services to taxonomists for standard genome sequencing and annotation.</title>
        <authorList>
            <consortium name="The Broad Institute Genomics Platform"/>
            <consortium name="The Broad Institute Genome Sequencing Center for Infectious Disease"/>
            <person name="Wu L."/>
            <person name="Ma J."/>
        </authorList>
    </citation>
    <scope>NUCLEOTIDE SEQUENCE [LARGE SCALE GENOMIC DNA]</scope>
    <source>
        <strain evidence="2">CCUG 48316</strain>
    </source>
</reference>